<evidence type="ECO:0000313" key="4">
    <source>
        <dbReference type="Proteomes" id="UP000814243"/>
    </source>
</evidence>
<organism evidence="3 4">
    <name type="scientific">Spodoptera exigua</name>
    <name type="common">Beet armyworm</name>
    <name type="synonym">Noctua fulgens</name>
    <dbReference type="NCBI Taxonomy" id="7107"/>
    <lineage>
        <taxon>Eukaryota</taxon>
        <taxon>Metazoa</taxon>
        <taxon>Ecdysozoa</taxon>
        <taxon>Arthropoda</taxon>
        <taxon>Hexapoda</taxon>
        <taxon>Insecta</taxon>
        <taxon>Pterygota</taxon>
        <taxon>Neoptera</taxon>
        <taxon>Endopterygota</taxon>
        <taxon>Lepidoptera</taxon>
        <taxon>Glossata</taxon>
        <taxon>Ditrysia</taxon>
        <taxon>Noctuoidea</taxon>
        <taxon>Noctuidae</taxon>
        <taxon>Amphipyrinae</taxon>
        <taxon>Spodoptera</taxon>
    </lineage>
</organism>
<evidence type="ECO:0000259" key="2">
    <source>
        <dbReference type="PROSITE" id="PS51465"/>
    </source>
</evidence>
<dbReference type="AlphaFoldDB" id="A0A922MZA5"/>
<dbReference type="InterPro" id="IPR036058">
    <property type="entry name" value="Kazal_dom_sf"/>
</dbReference>
<accession>A0A922MZA5</accession>
<feature type="domain" description="Kazal-like" evidence="2">
    <location>
        <begin position="63"/>
        <end position="108"/>
    </location>
</feature>
<dbReference type="Proteomes" id="UP000814243">
    <property type="component" value="Unassembled WGS sequence"/>
</dbReference>
<dbReference type="Pfam" id="PF00050">
    <property type="entry name" value="Kazal_1"/>
    <property type="match status" value="1"/>
</dbReference>
<dbReference type="SMART" id="SM00280">
    <property type="entry name" value="KAZAL"/>
    <property type="match status" value="1"/>
</dbReference>
<evidence type="ECO:0000256" key="1">
    <source>
        <dbReference type="SAM" id="Phobius"/>
    </source>
</evidence>
<dbReference type="PROSITE" id="PS51465">
    <property type="entry name" value="KAZAL_2"/>
    <property type="match status" value="1"/>
</dbReference>
<protein>
    <recommendedName>
        <fullName evidence="2">Kazal-like domain-containing protein</fullName>
    </recommendedName>
</protein>
<keyword evidence="1" id="KW-1133">Transmembrane helix</keyword>
<name>A0A922MZA5_SPOEX</name>
<sequence length="151" mass="17340">MILKSIRIWPSLKLITITATWIVFAIVSINKYAQATSYASLKEEFGLIDPYLLDEEAINVVDLENLTDCDCPRVHFPVCAKNGDTYVNHCILRCSEESEFVRFGSCISYRRMDSFAFNLSIPTKWKNLNDHSQIEANEPVDKVYVEIPKKN</sequence>
<dbReference type="OrthoDB" id="328123at2759"/>
<dbReference type="PROSITE" id="PS00282">
    <property type="entry name" value="KAZAL_1"/>
    <property type="match status" value="1"/>
</dbReference>
<dbReference type="CDD" id="cd00104">
    <property type="entry name" value="KAZAL_FS"/>
    <property type="match status" value="1"/>
</dbReference>
<proteinExistence type="predicted"/>
<comment type="caution">
    <text evidence="3">The sequence shown here is derived from an EMBL/GenBank/DDBJ whole genome shotgun (WGS) entry which is preliminary data.</text>
</comment>
<keyword evidence="1" id="KW-0812">Transmembrane</keyword>
<gene>
    <name evidence="3" type="ORF">HF086_006467</name>
</gene>
<dbReference type="SUPFAM" id="SSF100895">
    <property type="entry name" value="Kazal-type serine protease inhibitors"/>
    <property type="match status" value="1"/>
</dbReference>
<keyword evidence="1" id="KW-0472">Membrane</keyword>
<dbReference type="EMBL" id="JACEFF010000041">
    <property type="protein sequence ID" value="KAH9645441.1"/>
    <property type="molecule type" value="Genomic_DNA"/>
</dbReference>
<evidence type="ECO:0000313" key="3">
    <source>
        <dbReference type="EMBL" id="KAH9645441.1"/>
    </source>
</evidence>
<dbReference type="Gene3D" id="3.30.60.30">
    <property type="match status" value="1"/>
</dbReference>
<feature type="transmembrane region" description="Helical" evidence="1">
    <location>
        <begin position="12"/>
        <end position="33"/>
    </location>
</feature>
<reference evidence="3" key="1">
    <citation type="journal article" date="2021" name="G3 (Bethesda)">
        <title>Genome and transcriptome analysis of the beet armyworm Spodoptera exigua reveals targets for pest control. .</title>
        <authorList>
            <person name="Simon S."/>
            <person name="Breeschoten T."/>
            <person name="Jansen H.J."/>
            <person name="Dirks R.P."/>
            <person name="Schranz M.E."/>
            <person name="Ros V.I.D."/>
        </authorList>
    </citation>
    <scope>NUCLEOTIDE SEQUENCE</scope>
    <source>
        <tissue evidence="3">Whole pupae</tissue>
    </source>
</reference>
<dbReference type="InterPro" id="IPR002350">
    <property type="entry name" value="Kazal_dom"/>
</dbReference>